<accession>A0A7S3V8U5</accession>
<feature type="compositionally biased region" description="Low complexity" evidence="1">
    <location>
        <begin position="2533"/>
        <end position="2544"/>
    </location>
</feature>
<feature type="region of interest" description="Disordered" evidence="1">
    <location>
        <begin position="2657"/>
        <end position="2680"/>
    </location>
</feature>
<feature type="region of interest" description="Disordered" evidence="1">
    <location>
        <begin position="1981"/>
        <end position="2017"/>
    </location>
</feature>
<proteinExistence type="predicted"/>
<reference evidence="2" key="1">
    <citation type="submission" date="2021-01" db="EMBL/GenBank/DDBJ databases">
        <authorList>
            <person name="Corre E."/>
            <person name="Pelletier E."/>
            <person name="Niang G."/>
            <person name="Scheremetjew M."/>
            <person name="Finn R."/>
            <person name="Kale V."/>
            <person name="Holt S."/>
            <person name="Cochrane G."/>
            <person name="Meng A."/>
            <person name="Brown T."/>
            <person name="Cohen L."/>
        </authorList>
    </citation>
    <scope>NUCLEOTIDE SEQUENCE</scope>
    <source>
        <strain evidence="2">MM31A-1</strain>
    </source>
</reference>
<dbReference type="GO" id="GO:0016020">
    <property type="term" value="C:membrane"/>
    <property type="evidence" value="ECO:0007669"/>
    <property type="project" value="TreeGrafter"/>
</dbReference>
<feature type="compositionally biased region" description="Polar residues" evidence="1">
    <location>
        <begin position="2005"/>
        <end position="2017"/>
    </location>
</feature>
<dbReference type="PANTHER" id="PTHR22050:SF0">
    <property type="entry name" value="TRANSMEMBRANE PROTEIN 131 HOMOLOG"/>
    <property type="match status" value="1"/>
</dbReference>
<protein>
    <submittedName>
        <fullName evidence="2">Uncharacterized protein</fullName>
    </submittedName>
</protein>
<feature type="compositionally biased region" description="Pro residues" evidence="1">
    <location>
        <begin position="2557"/>
        <end position="2567"/>
    </location>
</feature>
<organism evidence="2">
    <name type="scientific">Chaetoceros debilis</name>
    <dbReference type="NCBI Taxonomy" id="122233"/>
    <lineage>
        <taxon>Eukaryota</taxon>
        <taxon>Sar</taxon>
        <taxon>Stramenopiles</taxon>
        <taxon>Ochrophyta</taxon>
        <taxon>Bacillariophyta</taxon>
        <taxon>Coscinodiscophyceae</taxon>
        <taxon>Chaetocerotophycidae</taxon>
        <taxon>Chaetocerotales</taxon>
        <taxon>Chaetocerotaceae</taxon>
        <taxon>Chaetoceros</taxon>
    </lineage>
</organism>
<evidence type="ECO:0000313" key="2">
    <source>
        <dbReference type="EMBL" id="CAE0465048.1"/>
    </source>
</evidence>
<feature type="compositionally biased region" description="Acidic residues" evidence="1">
    <location>
        <begin position="2657"/>
        <end position="2670"/>
    </location>
</feature>
<feature type="compositionally biased region" description="Low complexity" evidence="1">
    <location>
        <begin position="2414"/>
        <end position="2423"/>
    </location>
</feature>
<dbReference type="EMBL" id="HBIO01012719">
    <property type="protein sequence ID" value="CAE0465048.1"/>
    <property type="molecule type" value="Transcribed_RNA"/>
</dbReference>
<feature type="compositionally biased region" description="Basic and acidic residues" evidence="1">
    <location>
        <begin position="2401"/>
        <end position="2411"/>
    </location>
</feature>
<feature type="region of interest" description="Disordered" evidence="1">
    <location>
        <begin position="2720"/>
        <end position="2769"/>
    </location>
</feature>
<feature type="compositionally biased region" description="Basic residues" evidence="1">
    <location>
        <begin position="2470"/>
        <end position="2486"/>
    </location>
</feature>
<feature type="region of interest" description="Disordered" evidence="1">
    <location>
        <begin position="151"/>
        <end position="193"/>
    </location>
</feature>
<feature type="compositionally biased region" description="Polar residues" evidence="1">
    <location>
        <begin position="2522"/>
        <end position="2532"/>
    </location>
</feature>
<feature type="region of interest" description="Disordered" evidence="1">
    <location>
        <begin position="2061"/>
        <end position="2091"/>
    </location>
</feature>
<sequence>MRLQRVVPSIALFVPLVTSLIALLYTTDAVHQSYAKEHAHVKASRSPTYTGDFHSTGSGNGAGREINLNIELAGGKGAFADVPSTVHSFSSLQITNTHKTDVVTIKKVETRPLGDLTNIPQITSTVFQHRTLQINPGSSVILPLGFIPQMPASHHQPFDEDEGNYNDGDGTGKKKSSGEGRTVSDNGPSPALATISKSSAADLASILNVDPMHLGQDHSHKLKTTILVTSSRGVVKMIVDSSTTRRNPFKLPPTIVFEKDGYINSDTIFTDQTRQEFRNISARRKGWKKEVGYQYDLYIDNPSEEFLHIMEIYPTKPEFVHMEYAHGSGIFNTTEHNPRDGLFATYNDGREVSSMGRFNNCGLSREAREFCNLPKSLEITGPLRVGPAGLSAYIGTIAFNKETIESGGLLENVDEQFLGYLMVKCNKVFLSIALEYIAHDDANDYDPSKVPKLAGSEPILDANGNVQSSGKSKTSREPVVPNEPIVLDISRKQNSLKKCDRGIPSIKPVLVPQGPHLETSHHDEPIQIRVPDSMHSPSFVDFGFLAINGDERKFKIGIKNTADMSLKLMHHSVQWEDFEHDDLTSWIDISTRYQNSVVNKGDTNDDFPSESGVIGKIVKNPSWDAIPPGVTTTDLVHLSLDHLNDVSSPFKSNNLGQASHQGVVILRFGPGNQSLENWKIDVAKNPLSAQEYAVEIPFIVHLIQGELQYDAYQSYFPAKYAPSRTETGASQCKAGFDRVFNIKNKFAVPLRVRGFAIRQTTGNGMDDLSPKLCSRAFHIIDYQRVSDMASKDKRNSGSDQTSPRDSLGNITLRYNYIENEQNLFFRSPKKCSLVIDTDEMGEFHIPLWVYTGTIIASPEKSIAPAACQEVLGDRHSKSSFGIECLKVLDKNTSFGTILGSIVSQGAEKNEKKKGQAKWLSQVTSYLSSMKSHKDNILEPIILSLGAMSSDTVETRSLFITNNNPIPIKIKAIVSSIEGMAIRLGQTPSNLDQIIQNAKVNKSTNDTDRLKDEWMKRYLTTVPGPVMNYLQSFTHRDDISISATASNSMKMIFQGSAALRLRRKRTQNQHDVQNLEDTVNLSNDTVAIDDSRKERIELYPPAFGNEILNDNIENERAKSPMKALLATTDRSVIQSLKVIDSYDGKKSSTWIVPPGGVARFEVSIRSPSKDALRNSDFAEVITSGLALETDGQFMPIIATYKSLSGKLSLSASEDIDPSKSNSTTEGIIDVSSVFRPSGEKLRKGENGRVGVLFQNDFSKDVELIGVRSCNKWFEIEFNRTAGKKVKRTLKSGKSVGAHVRTNLSCLGNSGPSPSFFHCALQWIEKRREIEESYCAVSSDASEAVEYDSSIKMKAIEALKSMADYMDSKYGKHAISTNSFGSAIGFLTPDIYRKVQQALIEWDKLSDLGLHKITGALQAKFELLDKSDVTMGTKPSITTTFSSPSFQADLKCPFLYDQGDKQLRFEPTGLSEISELYIPLTNPTGFPVSVRLSALAEMSSQFFMQQHANEINNWWSGGAYVMADERGSLSLSEHNITIRTPTGASLSLVTPSLHATSALFNGCGGRRCGVMFPSPNDQPNQPGKDLKQRSIFGASSAAGVSLTGRLYNRDGSLNFEGYSNSTNDPQQPFALGVNVVKEVTLLPYGSAKLGPIYFRPSSRREFYGALALENSMTGLEILNLRGRGTIEKLEFFDSEDNHGRGGDIEMRFGKSAMIFNSVHRDEYGRGVKTVFIANLGDTTINIKDIYLAPSGVTKDTSNFRQKGPFDSCHQRGFRLLGCEPYTGKSETDGSELFFLRPNHSKTLHISHKYDCNFESMFVSLIIEHGDNTKGSITKQDHSELLLGYQMGEDEAKSCRSSKMWQIGGDFFRSKDKEKKPNFSSFGIYIWTSFIPIAIFSGILLDMISSAKQRQASAISFQSAILSKKSSQSKNKKTGFKNWSSAYRCLSRADPNSSELVQLGREQSRQILLNAYKKEGIIQPQCVMPNGTFTRETREQRSSISKGGDGQASPTKRISSSPNKMTLNDAIFTNQYSFDSRFGDAPVMPSGLGWRVLSSMHSAANAQLSAKEAMKSTPRKIHKPNSSQKNDKPRSRPQVKIVVNESTEQKIMEQKVVKPTVKANELEDIKHVNTVKVKPQEIATNEKREAQEISESSDVYHIASDVKPKIDKEVSESNSGRQAGKSTEDILLSPKLAEKAAIAVDIVMPTKLEQSMSKSGSRIDVLQNSKEMDDNCKMLIPDTQAAVKLTKEEDSEAQAVNEGKVPGQSSVEIKSKPKGSSRKRRGKGRKKTASDIIPNASQEVFAEDKVDSSVTIENDITSKKYNKREVEPASSISPSPKSPSRDDINKNITKLKESPTKQDAAASKDTNVELSGDNKEKAETGTTQNATVIKSPQKNKKNGQSSGKRNDIRTKEETALPVSSPSVDDPGSLKTAKSNVSIEIDPEDSSSNTSIASEKVDPETISLPTDSESAEKRKGRRKRRRKGQRKRKNDKTEPSANDTLSDIGKTSANDSPQEAEKMIRGSPVRQASEQSFGVQSTTSEGSGSTSSVLLTPTRMTHSIRPPPGLAPPPGFGLQAPVDTSNTSSPVKREDHPQSIDENDALRQSLENFTKANTVMDAALLNPDSGTFDGVDDQDEAKPMLGIGQDLNVMNFLNFLDESFDQGADDDGADDEGESPALTEDNNYAPLSLNLGGLAGLSVSKNPWADSHTPRAYAYGFEVEQIGKGGLDNEDQSGADLLTPSMILGQNGTDPEGEKDEDSFDADTFFSSLLNDE</sequence>
<evidence type="ECO:0000256" key="1">
    <source>
        <dbReference type="SAM" id="MobiDB-lite"/>
    </source>
</evidence>
<feature type="region of interest" description="Disordered" evidence="1">
    <location>
        <begin position="2243"/>
        <end position="2598"/>
    </location>
</feature>
<feature type="compositionally biased region" description="Basic residues" evidence="1">
    <location>
        <begin position="2269"/>
        <end position="2284"/>
    </location>
</feature>
<name>A0A7S3V8U5_9STRA</name>
<dbReference type="InterPro" id="IPR039877">
    <property type="entry name" value="TMEM131-like"/>
</dbReference>
<dbReference type="PANTHER" id="PTHR22050">
    <property type="entry name" value="RW1 PROTEIN HOMOLOG"/>
    <property type="match status" value="1"/>
</dbReference>
<feature type="compositionally biased region" description="Acidic residues" evidence="1">
    <location>
        <begin position="2747"/>
        <end position="2757"/>
    </location>
</feature>
<feature type="compositionally biased region" description="Polar residues" evidence="1">
    <location>
        <begin position="2377"/>
        <end position="2400"/>
    </location>
</feature>
<gene>
    <name evidence="2" type="ORF">CDEB00056_LOCUS9889</name>
</gene>
<feature type="compositionally biased region" description="Basic and acidic residues" evidence="1">
    <location>
        <begin position="2336"/>
        <end position="2353"/>
    </location>
</feature>
<feature type="compositionally biased region" description="Polar residues" evidence="1">
    <location>
        <begin position="2491"/>
        <end position="2509"/>
    </location>
</feature>